<dbReference type="Proteomes" id="UP000118435">
    <property type="component" value="Segment"/>
</dbReference>
<proteinExistence type="predicted"/>
<name>A0A0K1H0E1_9BETA</name>
<protein>
    <submittedName>
        <fullName evidence="1">Protein UL128_ex2</fullName>
    </submittedName>
</protein>
<evidence type="ECO:0000313" key="1">
    <source>
        <dbReference type="EMBL" id="AKT72928.1"/>
    </source>
</evidence>
<accession>A0A0K1H0E1</accession>
<sequence>MQQSVIMSLTNNLTRHRLYTNKPSCNHSP</sequence>
<dbReference type="EMBL" id="KP796148">
    <property type="protein sequence ID" value="AKT72928.1"/>
    <property type="molecule type" value="Genomic_DNA"/>
</dbReference>
<organism evidence="1 2">
    <name type="scientific">Cynomolgus macaque cytomegalovirus strain Mauritius</name>
    <dbReference type="NCBI Taxonomy" id="1690255"/>
    <lineage>
        <taxon>Viruses</taxon>
        <taxon>Duplodnaviria</taxon>
        <taxon>Heunggongvirae</taxon>
        <taxon>Peploviricota</taxon>
        <taxon>Herviviricetes</taxon>
        <taxon>Herpesvirales</taxon>
        <taxon>Orthoherpesviridae</taxon>
        <taxon>Betaherpesvirinae</taxon>
        <taxon>Cytomegalovirus</taxon>
        <taxon>Cytomegalovirus macacinebeta3</taxon>
    </lineage>
</organism>
<evidence type="ECO:0000313" key="2">
    <source>
        <dbReference type="Proteomes" id="UP000118435"/>
    </source>
</evidence>
<reference evidence="1 2" key="1">
    <citation type="journal article" date="2016" name="BMC Genomics">
        <title>A novel strain of cynomolgus macaque cytomegalovirus: implications for host-virus co-evolution.</title>
        <authorList>
            <person name="Russell J.N."/>
            <person name="Marsh A.K."/>
            <person name="Willer D.O."/>
            <person name="Ambagala A.P."/>
            <person name="Dzamba M."/>
            <person name="Chan J.K."/>
            <person name="Pilon R."/>
            <person name="Fournier J."/>
            <person name="Brudno M."/>
            <person name="Antony J.M."/>
            <person name="Sandstrom P."/>
            <person name="Evans B.J."/>
            <person name="MacDonald K.S."/>
        </authorList>
    </citation>
    <scope>NUCLEOTIDE SEQUENCE [LARGE SCALE GENOMIC DNA]</scope>
    <source>
        <strain evidence="1">Mauritius</strain>
    </source>
</reference>
<gene>
    <name evidence="1" type="primary">CyUL128_ex2</name>
</gene>